<keyword evidence="2" id="KW-1185">Reference proteome</keyword>
<protein>
    <submittedName>
        <fullName evidence="1">Uncharacterized protein</fullName>
    </submittedName>
</protein>
<comment type="caution">
    <text evidence="1">The sequence shown here is derived from an EMBL/GenBank/DDBJ whole genome shotgun (WGS) entry which is preliminary data.</text>
</comment>
<name>A0ABW5AVW7_9FLAO</name>
<organism evidence="1 2">
    <name type="scientific">Aquimarina celericrescens</name>
    <dbReference type="NCBI Taxonomy" id="1964542"/>
    <lineage>
        <taxon>Bacteria</taxon>
        <taxon>Pseudomonadati</taxon>
        <taxon>Bacteroidota</taxon>
        <taxon>Flavobacteriia</taxon>
        <taxon>Flavobacteriales</taxon>
        <taxon>Flavobacteriaceae</taxon>
        <taxon>Aquimarina</taxon>
    </lineage>
</organism>
<dbReference type="Proteomes" id="UP001597344">
    <property type="component" value="Unassembled WGS sequence"/>
</dbReference>
<sequence>MKTLILSIINGLFTKEVREPKKLHGNSVFITATEPIIGRTIIIEQDSYSIWVYLLTPNKLEIDFDGFLCSVVTPVKPNGTLKDFTIKEQPLPIEFSNKYSFIKNLNKEDIKIDWQENQVILSIKEEVFLIMNMETKTSYSKSLSCNCPYGKSLTKEMLT</sequence>
<evidence type="ECO:0000313" key="1">
    <source>
        <dbReference type="EMBL" id="MFD2187134.1"/>
    </source>
</evidence>
<proteinExistence type="predicted"/>
<gene>
    <name evidence="1" type="ORF">ACFSJT_10065</name>
</gene>
<accession>A0ABW5AVW7</accession>
<reference evidence="2" key="1">
    <citation type="journal article" date="2019" name="Int. J. Syst. Evol. Microbiol.">
        <title>The Global Catalogue of Microorganisms (GCM) 10K type strain sequencing project: providing services to taxonomists for standard genome sequencing and annotation.</title>
        <authorList>
            <consortium name="The Broad Institute Genomics Platform"/>
            <consortium name="The Broad Institute Genome Sequencing Center for Infectious Disease"/>
            <person name="Wu L."/>
            <person name="Ma J."/>
        </authorList>
    </citation>
    <scope>NUCLEOTIDE SEQUENCE [LARGE SCALE GENOMIC DNA]</scope>
    <source>
        <strain evidence="2">DT92</strain>
    </source>
</reference>
<dbReference type="EMBL" id="JBHUHY010000007">
    <property type="protein sequence ID" value="MFD2187134.1"/>
    <property type="molecule type" value="Genomic_DNA"/>
</dbReference>
<evidence type="ECO:0000313" key="2">
    <source>
        <dbReference type="Proteomes" id="UP001597344"/>
    </source>
</evidence>
<dbReference type="RefSeq" id="WP_378320129.1">
    <property type="nucleotide sequence ID" value="NZ_JBHUHY010000007.1"/>
</dbReference>